<dbReference type="OrthoDB" id="5987934at2759"/>
<dbReference type="GeneID" id="116309075"/>
<feature type="region of interest" description="Disordered" evidence="2">
    <location>
        <begin position="19"/>
        <end position="147"/>
    </location>
</feature>
<accession>A0A6P8J5X5</accession>
<feature type="compositionally biased region" description="Basic and acidic residues" evidence="2">
    <location>
        <begin position="337"/>
        <end position="363"/>
    </location>
</feature>
<evidence type="ECO:0000256" key="1">
    <source>
        <dbReference type="SAM" id="Coils"/>
    </source>
</evidence>
<dbReference type="RefSeq" id="XP_031575531.1">
    <property type="nucleotide sequence ID" value="XM_031719671.1"/>
</dbReference>
<dbReference type="AlphaFoldDB" id="A0A6P8J5X5"/>
<evidence type="ECO:0000313" key="4">
    <source>
        <dbReference type="RefSeq" id="XP_031575531.1"/>
    </source>
</evidence>
<feature type="compositionally biased region" description="Acidic residues" evidence="2">
    <location>
        <begin position="124"/>
        <end position="134"/>
    </location>
</feature>
<feature type="compositionally biased region" description="Basic and acidic residues" evidence="2">
    <location>
        <begin position="103"/>
        <end position="123"/>
    </location>
</feature>
<feature type="region of interest" description="Disordered" evidence="2">
    <location>
        <begin position="243"/>
        <end position="262"/>
    </location>
</feature>
<feature type="compositionally biased region" description="Low complexity" evidence="2">
    <location>
        <begin position="308"/>
        <end position="318"/>
    </location>
</feature>
<gene>
    <name evidence="4" type="primary">LOC116309075</name>
</gene>
<protein>
    <submittedName>
        <fullName evidence="4">Histone-lysine N-methyltransferase, H3 lysine-79 specific-like isoform X8</fullName>
    </submittedName>
</protein>
<feature type="coiled-coil region" evidence="1">
    <location>
        <begin position="178"/>
        <end position="240"/>
    </location>
</feature>
<organism evidence="3 4">
    <name type="scientific">Actinia tenebrosa</name>
    <name type="common">Australian red waratah sea anemone</name>
    <dbReference type="NCBI Taxonomy" id="6105"/>
    <lineage>
        <taxon>Eukaryota</taxon>
        <taxon>Metazoa</taxon>
        <taxon>Cnidaria</taxon>
        <taxon>Anthozoa</taxon>
        <taxon>Hexacorallia</taxon>
        <taxon>Actiniaria</taxon>
        <taxon>Actiniidae</taxon>
        <taxon>Actinia</taxon>
    </lineage>
</organism>
<evidence type="ECO:0000256" key="2">
    <source>
        <dbReference type="SAM" id="MobiDB-lite"/>
    </source>
</evidence>
<reference evidence="4" key="1">
    <citation type="submission" date="2025-08" db="UniProtKB">
        <authorList>
            <consortium name="RefSeq"/>
        </authorList>
    </citation>
    <scope>IDENTIFICATION</scope>
    <source>
        <tissue evidence="4">Tentacle</tissue>
    </source>
</reference>
<feature type="region of interest" description="Disordered" evidence="2">
    <location>
        <begin position="279"/>
        <end position="387"/>
    </location>
</feature>
<feature type="compositionally biased region" description="Basic and acidic residues" evidence="2">
    <location>
        <begin position="370"/>
        <end position="387"/>
    </location>
</feature>
<feature type="compositionally biased region" description="Basic and acidic residues" evidence="2">
    <location>
        <begin position="79"/>
        <end position="90"/>
    </location>
</feature>
<feature type="compositionally biased region" description="Basic and acidic residues" evidence="2">
    <location>
        <begin position="279"/>
        <end position="304"/>
    </location>
</feature>
<feature type="compositionally biased region" description="Basic and acidic residues" evidence="2">
    <location>
        <begin position="33"/>
        <end position="54"/>
    </location>
</feature>
<proteinExistence type="predicted"/>
<name>A0A6P8J5X5_ACTTE</name>
<dbReference type="Proteomes" id="UP000515163">
    <property type="component" value="Unplaced"/>
</dbReference>
<evidence type="ECO:0000313" key="3">
    <source>
        <dbReference type="Proteomes" id="UP000515163"/>
    </source>
</evidence>
<keyword evidence="1" id="KW-0175">Coiled coil</keyword>
<sequence length="387" mass="45279">MSDDVSEALRRRRERRERLAKELESTNVDEDDAAARREARRREREARRKEREAESTADDESARSRRRRKEESDESTLTRSERDSENDRASARRRREREEQEAEERSRRRQEEEENDRRRRQKDEENDDEEEEKEDTIFETMSPQKKASILEGLAEEFRRIVEQREAKGQMVAVSAQELDELDLKVRSLRTQVRKAEENNNQLNKQKREIDEKLKKNENELNKLRNELQTAEAENELAIKEGKKVAPKLPTGPAKKKASPFGGGFINVVRKAQSAAWEEKFKAMKDKKKGSEPKPDWVTKVKKPENPLIAIKKPAPSAAKPEEKKPQWAQTKLKKGGGGRDDAGTKFEKRPDWSARSLKKTEKKDEDDDDRVTKRHDWREGLKASDKK</sequence>
<keyword evidence="3" id="KW-1185">Reference proteome</keyword>